<feature type="coiled-coil region" evidence="1">
    <location>
        <begin position="262"/>
        <end position="296"/>
    </location>
</feature>
<reference evidence="3" key="1">
    <citation type="submission" date="2021-01" db="UniProtKB">
        <authorList>
            <consortium name="EnsemblMetazoa"/>
        </authorList>
    </citation>
    <scope>IDENTIFICATION</scope>
</reference>
<evidence type="ECO:0000313" key="3">
    <source>
        <dbReference type="EnsemblMetazoa" id="CLYHEMP001317.1"/>
    </source>
</evidence>
<dbReference type="InterPro" id="IPR026828">
    <property type="entry name" value="SAPC2_1/2"/>
</dbReference>
<dbReference type="InterPro" id="IPR057953">
    <property type="entry name" value="SAPC2_N"/>
</dbReference>
<proteinExistence type="predicted"/>
<dbReference type="Proteomes" id="UP000594262">
    <property type="component" value="Unplaced"/>
</dbReference>
<dbReference type="SUPFAM" id="SSF47473">
    <property type="entry name" value="EF-hand"/>
    <property type="match status" value="1"/>
</dbReference>
<dbReference type="AlphaFoldDB" id="A0A7M5V088"/>
<feature type="domain" description="Suppressor APC" evidence="2">
    <location>
        <begin position="24"/>
        <end position="104"/>
    </location>
</feature>
<evidence type="ECO:0000313" key="4">
    <source>
        <dbReference type="Proteomes" id="UP000594262"/>
    </source>
</evidence>
<evidence type="ECO:0000256" key="1">
    <source>
        <dbReference type="SAM" id="Coils"/>
    </source>
</evidence>
<dbReference type="RefSeq" id="XP_066919903.1">
    <property type="nucleotide sequence ID" value="XM_067063802.1"/>
</dbReference>
<dbReference type="Gene3D" id="1.10.238.10">
    <property type="entry name" value="EF-hand"/>
    <property type="match status" value="1"/>
</dbReference>
<accession>A0A7M5V088</accession>
<keyword evidence="4" id="KW-1185">Reference proteome</keyword>
<dbReference type="GeneID" id="136807206"/>
<dbReference type="InterPro" id="IPR011992">
    <property type="entry name" value="EF-hand-dom_pair"/>
</dbReference>
<keyword evidence="1" id="KW-0175">Coiled coil</keyword>
<dbReference type="PANTHER" id="PTHR14907">
    <property type="entry name" value="FI14130P"/>
    <property type="match status" value="1"/>
</dbReference>
<evidence type="ECO:0000259" key="2">
    <source>
        <dbReference type="Pfam" id="PF25825"/>
    </source>
</evidence>
<dbReference type="OrthoDB" id="10035013at2759"/>
<dbReference type="PANTHER" id="PTHR14907:SF2">
    <property type="entry name" value="SUPPRESSOR APC DOMAIN-CONTAINING PROTEIN 2"/>
    <property type="match status" value="1"/>
</dbReference>
<protein>
    <recommendedName>
        <fullName evidence="2">Suppressor APC domain-containing protein</fullName>
    </recommendedName>
</protein>
<dbReference type="Pfam" id="PF25825">
    <property type="entry name" value="SAPC2_N"/>
    <property type="match status" value="1"/>
</dbReference>
<sequence>MKMSRLSYTLSPAEKRTFYGTAKLPDEFIEHLRTLFELLDGKNTGAINISDLEQYWGNEYHLDESLSNSVIIQRLHEYAINNNGTITFPRFCAGIKAALLDVKVRKKRPKSFITALDLSGLDINSTDDEIESFRYATIGSPKRKVQVRRSATVRERGRVERNERRRRQEFAHMEQRSLDPYYDSSFQCEEIQGLASQGIQMVDKIRNWYSRKHAQFDFSTNAPIEQSVIGLERRKVLQMNKELEKIINSQSQKNGIKKTWGSKNETEIIVEQQEKIAQLESEKSLLIRELFQLKAQLKSPVAQSGFTLFS</sequence>
<name>A0A7M5V088_9CNID</name>
<dbReference type="EnsemblMetazoa" id="CLYHEMT001317.1">
    <property type="protein sequence ID" value="CLYHEMP001317.1"/>
    <property type="gene ID" value="CLYHEMG001317"/>
</dbReference>
<organism evidence="3 4">
    <name type="scientific">Clytia hemisphaerica</name>
    <dbReference type="NCBI Taxonomy" id="252671"/>
    <lineage>
        <taxon>Eukaryota</taxon>
        <taxon>Metazoa</taxon>
        <taxon>Cnidaria</taxon>
        <taxon>Hydrozoa</taxon>
        <taxon>Hydroidolina</taxon>
        <taxon>Leptothecata</taxon>
        <taxon>Obeliida</taxon>
        <taxon>Clytiidae</taxon>
        <taxon>Clytia</taxon>
    </lineage>
</organism>